<comment type="caution">
    <text evidence="2">The sequence shown here is derived from an EMBL/GenBank/DDBJ whole genome shotgun (WGS) entry which is preliminary data.</text>
</comment>
<sequence>PSWKLLSSTFWTHTFSVAELWMVIGNVNVIVHKRPIKGIKCLENGTLGKDSEPGENEYQLSSYNQLIL</sequence>
<keyword evidence="1" id="KW-0812">Transmembrane</keyword>
<name>A0A0L6UDL7_9BASI</name>
<evidence type="ECO:0000256" key="1">
    <source>
        <dbReference type="SAM" id="Phobius"/>
    </source>
</evidence>
<dbReference type="VEuPathDB" id="FungiDB:VP01_7096g1"/>
<organism evidence="2 3">
    <name type="scientific">Puccinia sorghi</name>
    <dbReference type="NCBI Taxonomy" id="27349"/>
    <lineage>
        <taxon>Eukaryota</taxon>
        <taxon>Fungi</taxon>
        <taxon>Dikarya</taxon>
        <taxon>Basidiomycota</taxon>
        <taxon>Pucciniomycotina</taxon>
        <taxon>Pucciniomycetes</taxon>
        <taxon>Pucciniales</taxon>
        <taxon>Pucciniaceae</taxon>
        <taxon>Puccinia</taxon>
    </lineage>
</organism>
<gene>
    <name evidence="2" type="ORF">VP01_7096g1</name>
</gene>
<evidence type="ECO:0000313" key="2">
    <source>
        <dbReference type="EMBL" id="KNZ46648.1"/>
    </source>
</evidence>
<evidence type="ECO:0000313" key="3">
    <source>
        <dbReference type="Proteomes" id="UP000037035"/>
    </source>
</evidence>
<keyword evidence="1" id="KW-1133">Transmembrane helix</keyword>
<dbReference type="AlphaFoldDB" id="A0A0L6UDL7"/>
<dbReference type="EMBL" id="LAVV01012490">
    <property type="protein sequence ID" value="KNZ46648.1"/>
    <property type="molecule type" value="Genomic_DNA"/>
</dbReference>
<feature type="transmembrane region" description="Helical" evidence="1">
    <location>
        <begin position="12"/>
        <end position="31"/>
    </location>
</feature>
<keyword evidence="1" id="KW-0472">Membrane</keyword>
<dbReference type="Proteomes" id="UP000037035">
    <property type="component" value="Unassembled WGS sequence"/>
</dbReference>
<proteinExistence type="predicted"/>
<dbReference type="OrthoDB" id="372487at2759"/>
<feature type="non-terminal residue" evidence="2">
    <location>
        <position position="1"/>
    </location>
</feature>
<protein>
    <submittedName>
        <fullName evidence="2">Uncharacterized protein</fullName>
    </submittedName>
</protein>
<accession>A0A0L6UDL7</accession>
<keyword evidence="3" id="KW-1185">Reference proteome</keyword>
<reference evidence="2 3" key="1">
    <citation type="submission" date="2015-08" db="EMBL/GenBank/DDBJ databases">
        <title>Next Generation Sequencing and Analysis of the Genome of Puccinia sorghi L Schw, the Causal Agent of Maize Common Rust.</title>
        <authorList>
            <person name="Rochi L."/>
            <person name="Burguener G."/>
            <person name="Darino M."/>
            <person name="Turjanski A."/>
            <person name="Kreff E."/>
            <person name="Dieguez M.J."/>
            <person name="Sacco F."/>
        </authorList>
    </citation>
    <scope>NUCLEOTIDE SEQUENCE [LARGE SCALE GENOMIC DNA]</scope>
    <source>
        <strain evidence="2 3">RO10H11247</strain>
    </source>
</reference>